<dbReference type="InterPro" id="IPR027921">
    <property type="entry name" value="NOPCHAP1"/>
</dbReference>
<accession>A0A8B7D0Q2</accession>
<dbReference type="KEGG" id="pda:103721771"/>
<organism evidence="2 3">
    <name type="scientific">Phoenix dactylifera</name>
    <name type="common">Date palm</name>
    <dbReference type="NCBI Taxonomy" id="42345"/>
    <lineage>
        <taxon>Eukaryota</taxon>
        <taxon>Viridiplantae</taxon>
        <taxon>Streptophyta</taxon>
        <taxon>Embryophyta</taxon>
        <taxon>Tracheophyta</taxon>
        <taxon>Spermatophyta</taxon>
        <taxon>Magnoliopsida</taxon>
        <taxon>Liliopsida</taxon>
        <taxon>Arecaceae</taxon>
        <taxon>Coryphoideae</taxon>
        <taxon>Phoeniceae</taxon>
        <taxon>Phoenix</taxon>
    </lineage>
</organism>
<dbReference type="GO" id="GO:0062064">
    <property type="term" value="F:box C/D methylation guide snoRNP complex binding"/>
    <property type="evidence" value="ECO:0007669"/>
    <property type="project" value="TreeGrafter"/>
</dbReference>
<dbReference type="OrthoDB" id="1112980at2759"/>
<feature type="region of interest" description="Disordered" evidence="1">
    <location>
        <begin position="126"/>
        <end position="190"/>
    </location>
</feature>
<dbReference type="GeneID" id="103721771"/>
<reference evidence="3" key="2">
    <citation type="submission" date="2025-08" db="UniProtKB">
        <authorList>
            <consortium name="RefSeq"/>
        </authorList>
    </citation>
    <scope>IDENTIFICATION</scope>
    <source>
        <tissue evidence="3">Young leaves</tissue>
    </source>
</reference>
<keyword evidence="2" id="KW-1185">Reference proteome</keyword>
<proteinExistence type="predicted"/>
<dbReference type="GO" id="GO:0000492">
    <property type="term" value="P:box C/D snoRNP assembly"/>
    <property type="evidence" value="ECO:0007669"/>
    <property type="project" value="InterPro"/>
</dbReference>
<dbReference type="RefSeq" id="XP_008810328.2">
    <property type="nucleotide sequence ID" value="XM_008812106.3"/>
</dbReference>
<dbReference type="AlphaFoldDB" id="A0A8B7D0Q2"/>
<feature type="compositionally biased region" description="Basic residues" evidence="1">
    <location>
        <begin position="181"/>
        <end position="190"/>
    </location>
</feature>
<gene>
    <name evidence="3" type="primary">LOC103721771</name>
</gene>
<dbReference type="Proteomes" id="UP000228380">
    <property type="component" value="Chromosome 16"/>
</dbReference>
<feature type="compositionally biased region" description="Basic and acidic residues" evidence="1">
    <location>
        <begin position="162"/>
        <end position="180"/>
    </location>
</feature>
<evidence type="ECO:0000313" key="2">
    <source>
        <dbReference type="Proteomes" id="UP000228380"/>
    </source>
</evidence>
<name>A0A8B7D0Q2_PHODC</name>
<dbReference type="PANTHER" id="PTHR28674">
    <property type="entry name" value="SIMILAR TO DNA SEGMENT, CHR 10, WAYNE STATE UNIVERSITY 102,-EXPRESSED"/>
    <property type="match status" value="1"/>
</dbReference>
<dbReference type="PANTHER" id="PTHR28674:SF1">
    <property type="entry name" value="NOP PROTEIN CHAPERONE 1"/>
    <property type="match status" value="1"/>
</dbReference>
<protein>
    <submittedName>
        <fullName evidence="3">Uncharacterized protein LOC103721771</fullName>
    </submittedName>
</protein>
<sequence>MAESRRELLDQPSRPSILETLLLGNTDSAPKIPRNNAQVDGNEEGRPLTTAVPKSQVLGKVKDFLGIMTKANEKLELDTQKNSRADYDIEVLNGNEKEYIEMDLLLGVADLHTADAVAAAEATLGGFRPTMNPVGSSSSDTEDDTDDDNDSGNEDTTSCNLDKPKKSNPENDASLHDNKPNKRPKIVVLH</sequence>
<evidence type="ECO:0000256" key="1">
    <source>
        <dbReference type="SAM" id="MobiDB-lite"/>
    </source>
</evidence>
<reference evidence="2" key="1">
    <citation type="journal article" date="2019" name="Nat. Commun.">
        <title>Genome-wide association mapping of date palm fruit traits.</title>
        <authorList>
            <person name="Hazzouri K.M."/>
            <person name="Gros-Balthazard M."/>
            <person name="Flowers J.M."/>
            <person name="Copetti D."/>
            <person name="Lemansour A."/>
            <person name="Lebrun M."/>
            <person name="Masmoudi K."/>
            <person name="Ferrand S."/>
            <person name="Dhar M.I."/>
            <person name="Fresquez Z.A."/>
            <person name="Rosas U."/>
            <person name="Zhang J."/>
            <person name="Talag J."/>
            <person name="Lee S."/>
            <person name="Kudrna D."/>
            <person name="Powell R.F."/>
            <person name="Leitch I.J."/>
            <person name="Krueger R.R."/>
            <person name="Wing R.A."/>
            <person name="Amiri K.M.A."/>
            <person name="Purugganan M.D."/>
        </authorList>
    </citation>
    <scope>NUCLEOTIDE SEQUENCE [LARGE SCALE GENOMIC DNA]</scope>
    <source>
        <strain evidence="2">cv. Khalas</strain>
    </source>
</reference>
<dbReference type="Pfam" id="PF15370">
    <property type="entry name" value="NOPCHAP1"/>
    <property type="match status" value="1"/>
</dbReference>
<feature type="compositionally biased region" description="Acidic residues" evidence="1">
    <location>
        <begin position="140"/>
        <end position="153"/>
    </location>
</feature>
<evidence type="ECO:0000313" key="3">
    <source>
        <dbReference type="RefSeq" id="XP_008810328.2"/>
    </source>
</evidence>
<feature type="region of interest" description="Disordered" evidence="1">
    <location>
        <begin position="22"/>
        <end position="48"/>
    </location>
</feature>